<dbReference type="Gene3D" id="1.25.40.10">
    <property type="entry name" value="Tetratricopeptide repeat domain"/>
    <property type="match status" value="1"/>
</dbReference>
<evidence type="ECO:0000313" key="2">
    <source>
        <dbReference type="Proteomes" id="UP000504638"/>
    </source>
</evidence>
<evidence type="ECO:0000313" key="3">
    <source>
        <dbReference type="RefSeq" id="XP_033538094.1"/>
    </source>
</evidence>
<reference evidence="3" key="3">
    <citation type="submission" date="2025-04" db="UniProtKB">
        <authorList>
            <consortium name="RefSeq"/>
        </authorList>
    </citation>
    <scope>IDENTIFICATION</scope>
    <source>
        <strain evidence="3">CBS 781.70</strain>
    </source>
</reference>
<dbReference type="PANTHER" id="PTHR46082:SF6">
    <property type="entry name" value="AAA+ ATPASE DOMAIN-CONTAINING PROTEIN-RELATED"/>
    <property type="match status" value="1"/>
</dbReference>
<dbReference type="EMBL" id="ML975150">
    <property type="protein sequence ID" value="KAF1816463.1"/>
    <property type="molecule type" value="Genomic_DNA"/>
</dbReference>
<reference evidence="3" key="2">
    <citation type="submission" date="2020-04" db="EMBL/GenBank/DDBJ databases">
        <authorList>
            <consortium name="NCBI Genome Project"/>
        </authorList>
    </citation>
    <scope>NUCLEOTIDE SEQUENCE</scope>
    <source>
        <strain evidence="3">CBS 781.70</strain>
    </source>
</reference>
<sequence length="160" mass="17950">MYMRALQGYEEILGPKHTSTLGTVNCLGTLYANQGKLKEAEEMYIRALQGYEEALDSETLPRYRPALNTISNLGDIFATKGEVHKAKTMYTRALTGFQVLLGPSCDQCQQFEDRLFSLDLSKEELADMSGTEEVAEVVDGKGAKSGRRSVVRRFMRKLVR</sequence>
<protein>
    <recommendedName>
        <fullName evidence="4">TPR-like protein</fullName>
    </recommendedName>
</protein>
<reference evidence="1 3" key="1">
    <citation type="submission" date="2020-01" db="EMBL/GenBank/DDBJ databases">
        <authorList>
            <consortium name="DOE Joint Genome Institute"/>
            <person name="Haridas S."/>
            <person name="Albert R."/>
            <person name="Binder M."/>
            <person name="Bloem J."/>
            <person name="Labutti K."/>
            <person name="Salamov A."/>
            <person name="Andreopoulos B."/>
            <person name="Baker S.E."/>
            <person name="Barry K."/>
            <person name="Bills G."/>
            <person name="Bluhm B.H."/>
            <person name="Cannon C."/>
            <person name="Castanera R."/>
            <person name="Culley D.E."/>
            <person name="Daum C."/>
            <person name="Ezra D."/>
            <person name="Gonzalez J.B."/>
            <person name="Henrissat B."/>
            <person name="Kuo A."/>
            <person name="Liang C."/>
            <person name="Lipzen A."/>
            <person name="Lutzoni F."/>
            <person name="Magnuson J."/>
            <person name="Mondo S."/>
            <person name="Nolan M."/>
            <person name="Ohm R."/>
            <person name="Pangilinan J."/>
            <person name="Park H.-J."/>
            <person name="Ramirez L."/>
            <person name="Alfaro M."/>
            <person name="Sun H."/>
            <person name="Tritt A."/>
            <person name="Yoshinaga Y."/>
            <person name="Zwiers L.-H."/>
            <person name="Turgeon B.G."/>
            <person name="Goodwin S.B."/>
            <person name="Spatafora J.W."/>
            <person name="Crous P.W."/>
            <person name="Grigoriev I.V."/>
        </authorList>
    </citation>
    <scope>NUCLEOTIDE SEQUENCE</scope>
    <source>
        <strain evidence="1 3">CBS 781.70</strain>
    </source>
</reference>
<organism evidence="1">
    <name type="scientific">Eremomyces bilateralis CBS 781.70</name>
    <dbReference type="NCBI Taxonomy" id="1392243"/>
    <lineage>
        <taxon>Eukaryota</taxon>
        <taxon>Fungi</taxon>
        <taxon>Dikarya</taxon>
        <taxon>Ascomycota</taxon>
        <taxon>Pezizomycotina</taxon>
        <taxon>Dothideomycetes</taxon>
        <taxon>Dothideomycetes incertae sedis</taxon>
        <taxon>Eremomycetales</taxon>
        <taxon>Eremomycetaceae</taxon>
        <taxon>Eremomyces</taxon>
    </lineage>
</organism>
<dbReference type="Pfam" id="PF13424">
    <property type="entry name" value="TPR_12"/>
    <property type="match status" value="1"/>
</dbReference>
<name>A0A6G1GEI5_9PEZI</name>
<dbReference type="Proteomes" id="UP000504638">
    <property type="component" value="Unplaced"/>
</dbReference>
<keyword evidence="2" id="KW-1185">Reference proteome</keyword>
<accession>A0A6G1GEI5</accession>
<proteinExistence type="predicted"/>
<dbReference type="InterPro" id="IPR053137">
    <property type="entry name" value="NLR-like"/>
</dbReference>
<dbReference type="PANTHER" id="PTHR46082">
    <property type="entry name" value="ATP/GTP-BINDING PROTEIN-RELATED"/>
    <property type="match status" value="1"/>
</dbReference>
<dbReference type="RefSeq" id="XP_033538094.1">
    <property type="nucleotide sequence ID" value="XM_033673728.1"/>
</dbReference>
<dbReference type="SUPFAM" id="SSF48452">
    <property type="entry name" value="TPR-like"/>
    <property type="match status" value="1"/>
</dbReference>
<gene>
    <name evidence="1 3" type="ORF">P152DRAFT_125308</name>
</gene>
<dbReference type="AlphaFoldDB" id="A0A6G1GEI5"/>
<dbReference type="InterPro" id="IPR011990">
    <property type="entry name" value="TPR-like_helical_dom_sf"/>
</dbReference>
<evidence type="ECO:0000313" key="1">
    <source>
        <dbReference type="EMBL" id="KAF1816463.1"/>
    </source>
</evidence>
<evidence type="ECO:0008006" key="4">
    <source>
        <dbReference type="Google" id="ProtNLM"/>
    </source>
</evidence>
<dbReference type="OrthoDB" id="626167at2759"/>
<dbReference type="GeneID" id="54414298"/>